<keyword evidence="3 6" id="KW-1133">Transmembrane helix</keyword>
<reference evidence="8 9" key="1">
    <citation type="journal article" date="2024" name="Int. J. Syst. Evol. Microbiol.">
        <title>Clostridium omnivorum sp. nov., isolated from anoxic soil under the treatment of reductive soil disinfestation.</title>
        <authorList>
            <person name="Ueki A."/>
            <person name="Tonouchi A."/>
            <person name="Kaku N."/>
            <person name="Honma S."/>
            <person name="Ueki K."/>
        </authorList>
    </citation>
    <scope>NUCLEOTIDE SEQUENCE [LARGE SCALE GENOMIC DNA]</scope>
    <source>
        <strain evidence="8 9">E14</strain>
    </source>
</reference>
<dbReference type="Pfam" id="PF06271">
    <property type="entry name" value="RDD"/>
    <property type="match status" value="1"/>
</dbReference>
<dbReference type="InterPro" id="IPR010432">
    <property type="entry name" value="RDD"/>
</dbReference>
<dbReference type="EMBL" id="BRXR01000001">
    <property type="protein sequence ID" value="GLC32271.1"/>
    <property type="molecule type" value="Genomic_DNA"/>
</dbReference>
<protein>
    <recommendedName>
        <fullName evidence="7">RDD domain-containing protein</fullName>
    </recommendedName>
</protein>
<feature type="transmembrane region" description="Helical" evidence="6">
    <location>
        <begin position="111"/>
        <end position="134"/>
    </location>
</feature>
<proteinExistence type="predicted"/>
<comment type="caution">
    <text evidence="8">The sequence shown here is derived from an EMBL/GenBank/DDBJ whole genome shotgun (WGS) entry which is preliminary data.</text>
</comment>
<feature type="compositionally biased region" description="Acidic residues" evidence="5">
    <location>
        <begin position="10"/>
        <end position="34"/>
    </location>
</feature>
<feature type="transmembrane region" description="Helical" evidence="6">
    <location>
        <begin position="80"/>
        <end position="105"/>
    </location>
</feature>
<gene>
    <name evidence="8" type="ORF">bsdE14_36810</name>
</gene>
<sequence>MLDQNKNSMEENEEEVVLNEEELENADEVTEINEETIPGNEEQAKEEKAKEANDTEEEKIEDFIEPVETSKDKVVGKKSFFRNLIAAIVDEAVIGIISVVLLYLGDFILRAAGYFISGKISMLLIIFVVVSILYPAIMESTKKGNTIGRSI</sequence>
<evidence type="ECO:0000313" key="9">
    <source>
        <dbReference type="Proteomes" id="UP001208567"/>
    </source>
</evidence>
<feature type="compositionally biased region" description="Basic and acidic residues" evidence="5">
    <location>
        <begin position="42"/>
        <end position="53"/>
    </location>
</feature>
<feature type="domain" description="RDD" evidence="7">
    <location>
        <begin position="81"/>
        <end position="150"/>
    </location>
</feature>
<dbReference type="Proteomes" id="UP001208567">
    <property type="component" value="Unassembled WGS sequence"/>
</dbReference>
<evidence type="ECO:0000256" key="3">
    <source>
        <dbReference type="ARBA" id="ARBA00022989"/>
    </source>
</evidence>
<keyword evidence="9" id="KW-1185">Reference proteome</keyword>
<evidence type="ECO:0000256" key="6">
    <source>
        <dbReference type="SAM" id="Phobius"/>
    </source>
</evidence>
<feature type="region of interest" description="Disordered" evidence="5">
    <location>
        <begin position="1"/>
        <end position="59"/>
    </location>
</feature>
<evidence type="ECO:0000256" key="4">
    <source>
        <dbReference type="ARBA" id="ARBA00023136"/>
    </source>
</evidence>
<dbReference type="RefSeq" id="WP_264851574.1">
    <property type="nucleotide sequence ID" value="NZ_BRXR01000001.1"/>
</dbReference>
<evidence type="ECO:0000256" key="1">
    <source>
        <dbReference type="ARBA" id="ARBA00004141"/>
    </source>
</evidence>
<evidence type="ECO:0000313" key="8">
    <source>
        <dbReference type="EMBL" id="GLC32271.1"/>
    </source>
</evidence>
<accession>A0ABQ5NB02</accession>
<evidence type="ECO:0000256" key="2">
    <source>
        <dbReference type="ARBA" id="ARBA00022692"/>
    </source>
</evidence>
<keyword evidence="2 6" id="KW-0812">Transmembrane</keyword>
<organism evidence="8 9">
    <name type="scientific">Clostridium omnivorum</name>
    <dbReference type="NCBI Taxonomy" id="1604902"/>
    <lineage>
        <taxon>Bacteria</taxon>
        <taxon>Bacillati</taxon>
        <taxon>Bacillota</taxon>
        <taxon>Clostridia</taxon>
        <taxon>Eubacteriales</taxon>
        <taxon>Clostridiaceae</taxon>
        <taxon>Clostridium</taxon>
    </lineage>
</organism>
<name>A0ABQ5NB02_9CLOT</name>
<evidence type="ECO:0000259" key="7">
    <source>
        <dbReference type="Pfam" id="PF06271"/>
    </source>
</evidence>
<comment type="subcellular location">
    <subcellularLocation>
        <location evidence="1">Membrane</location>
        <topology evidence="1">Multi-pass membrane protein</topology>
    </subcellularLocation>
</comment>
<keyword evidence="4 6" id="KW-0472">Membrane</keyword>
<evidence type="ECO:0000256" key="5">
    <source>
        <dbReference type="SAM" id="MobiDB-lite"/>
    </source>
</evidence>